<gene>
    <name evidence="2" type="ORF">AB4829_31495</name>
</gene>
<evidence type="ECO:0000259" key="1">
    <source>
        <dbReference type="Pfam" id="PF04149"/>
    </source>
</evidence>
<keyword evidence="3" id="KW-1185">Reference proteome</keyword>
<dbReference type="InterPro" id="IPR007278">
    <property type="entry name" value="DUF397"/>
</dbReference>
<evidence type="ECO:0000313" key="3">
    <source>
        <dbReference type="Proteomes" id="UP001614264"/>
    </source>
</evidence>
<dbReference type="RefSeq" id="WP_250759900.1">
    <property type="nucleotide sequence ID" value="NZ_JBITPR010000057.1"/>
</dbReference>
<dbReference type="EMBL" id="JBITPR010000057">
    <property type="protein sequence ID" value="MFI7875103.1"/>
    <property type="molecule type" value="Genomic_DNA"/>
</dbReference>
<accession>A0ABW8BJ85</accession>
<protein>
    <submittedName>
        <fullName evidence="2">DUF397 domain-containing protein</fullName>
    </submittedName>
</protein>
<comment type="caution">
    <text evidence="2">The sequence shown here is derived from an EMBL/GenBank/DDBJ whole genome shotgun (WGS) entry which is preliminary data.</text>
</comment>
<evidence type="ECO:0000313" key="2">
    <source>
        <dbReference type="EMBL" id="MFI7875103.1"/>
    </source>
</evidence>
<dbReference type="Pfam" id="PF04149">
    <property type="entry name" value="DUF397"/>
    <property type="match status" value="1"/>
</dbReference>
<feature type="domain" description="DUF397" evidence="1">
    <location>
        <begin position="5"/>
        <end position="56"/>
    </location>
</feature>
<proteinExistence type="predicted"/>
<sequence length="112" mass="11720">MVEYTWQKSSFCGEGDSCIHVAATPGAVHLTESGDPTGSILTVTPTTFGALLTALKSNSRPSATEVTVATSDGGTVRVHATGAPGTAVTTDHHKWETFVRGVRAEEFDHFAS</sequence>
<dbReference type="Proteomes" id="UP001614264">
    <property type="component" value="Unassembled WGS sequence"/>
</dbReference>
<organism evidence="2 3">
    <name type="scientific">Streptomyces salinarius</name>
    <dbReference type="NCBI Taxonomy" id="2762598"/>
    <lineage>
        <taxon>Bacteria</taxon>
        <taxon>Bacillati</taxon>
        <taxon>Actinomycetota</taxon>
        <taxon>Actinomycetes</taxon>
        <taxon>Kitasatosporales</taxon>
        <taxon>Streptomycetaceae</taxon>
        <taxon>Streptomyces</taxon>
    </lineage>
</organism>
<reference evidence="2 3" key="1">
    <citation type="submission" date="2024-07" db="EMBL/GenBank/DDBJ databases">
        <title>Whole genome sequencing of Prodigiosin pigment-producing Streptomyces salinarius isolated from rhizosphere soil of Arachis hypogaea.</title>
        <authorList>
            <person name="Vidhya A."/>
            <person name="Ramya S."/>
        </authorList>
    </citation>
    <scope>NUCLEOTIDE SEQUENCE [LARGE SCALE GENOMIC DNA]</scope>
    <source>
        <strain evidence="2 3">VRMG2420</strain>
    </source>
</reference>
<name>A0ABW8BJ85_9ACTN</name>